<dbReference type="AlphaFoldDB" id="A0A545UIQ1"/>
<dbReference type="InterPro" id="IPR002657">
    <property type="entry name" value="BilAc:Na_symport/Acr3"/>
</dbReference>
<evidence type="ECO:0000313" key="6">
    <source>
        <dbReference type="EMBL" id="TQV89342.1"/>
    </source>
</evidence>
<keyword evidence="3 5" id="KW-1133">Transmembrane helix</keyword>
<dbReference type="InterPro" id="IPR038770">
    <property type="entry name" value="Na+/solute_symporter_sf"/>
</dbReference>
<feature type="transmembrane region" description="Helical" evidence="5">
    <location>
        <begin position="141"/>
        <end position="164"/>
    </location>
</feature>
<evidence type="ECO:0000256" key="4">
    <source>
        <dbReference type="ARBA" id="ARBA00023136"/>
    </source>
</evidence>
<dbReference type="Proteomes" id="UP000315439">
    <property type="component" value="Unassembled WGS sequence"/>
</dbReference>
<name>A0A545UIQ1_9GAMM</name>
<sequence>MVSGVNCDCLDYFEGRIILKITTILTRFFAVWVILISVIAYWQPGLFLGIKPLVALLLGVIMFGMGMTLKFEDFKSALLQPVPIVVGVLLQFGVMPALGFGLALLLELPPEIAAGVVLVGACPGGTASNVMVYLARGNVALSIAMTAVSTVLAPLVTPFLVLFYAQQWLPIDAGSLFLSIVKIVLVPVLLGLLFKRFFPQLASQGEKWSPSISVLAIVAIIAFVVAANVDNILTMSVLILVAVILHNLLGLLSGYFISLLLRQGSEECRAIALEVGMQNSGLGAVLAQAHFSPAAAIPSAIFSVWHNISGSIFASIWSRNTTQGKQNE</sequence>
<keyword evidence="2 5" id="KW-0812">Transmembrane</keyword>
<evidence type="ECO:0000256" key="5">
    <source>
        <dbReference type="SAM" id="Phobius"/>
    </source>
</evidence>
<dbReference type="Gene3D" id="1.20.1530.20">
    <property type="match status" value="1"/>
</dbReference>
<gene>
    <name evidence="6" type="ORF">FLL46_00210</name>
</gene>
<dbReference type="PANTHER" id="PTHR10361">
    <property type="entry name" value="SODIUM-BILE ACID COTRANSPORTER"/>
    <property type="match status" value="1"/>
</dbReference>
<dbReference type="OrthoDB" id="9806785at2"/>
<keyword evidence="4 5" id="KW-0472">Membrane</keyword>
<protein>
    <submittedName>
        <fullName evidence="6">Bile acid:sodium symporter family protein</fullName>
    </submittedName>
</protein>
<evidence type="ECO:0000256" key="3">
    <source>
        <dbReference type="ARBA" id="ARBA00022989"/>
    </source>
</evidence>
<dbReference type="InterPro" id="IPR004710">
    <property type="entry name" value="Bilac:Na_transpt"/>
</dbReference>
<comment type="caution">
    <text evidence="6">The sequence shown here is derived from an EMBL/GenBank/DDBJ whole genome shotgun (WGS) entry which is preliminary data.</text>
</comment>
<dbReference type="PANTHER" id="PTHR10361:SF28">
    <property type="entry name" value="P3 PROTEIN-RELATED"/>
    <property type="match status" value="1"/>
</dbReference>
<evidence type="ECO:0000313" key="7">
    <source>
        <dbReference type="Proteomes" id="UP000315439"/>
    </source>
</evidence>
<feature type="transmembrane region" description="Helical" evidence="5">
    <location>
        <begin position="210"/>
        <end position="229"/>
    </location>
</feature>
<reference evidence="6 7" key="1">
    <citation type="submission" date="2019-07" db="EMBL/GenBank/DDBJ databases">
        <title>Draft genome for Aliikangiella sp. M105.</title>
        <authorList>
            <person name="Wang G."/>
        </authorList>
    </citation>
    <scope>NUCLEOTIDE SEQUENCE [LARGE SCALE GENOMIC DNA]</scope>
    <source>
        <strain evidence="6 7">M105</strain>
    </source>
</reference>
<keyword evidence="7" id="KW-1185">Reference proteome</keyword>
<comment type="subcellular location">
    <subcellularLocation>
        <location evidence="1">Membrane</location>
        <topology evidence="1">Multi-pass membrane protein</topology>
    </subcellularLocation>
</comment>
<feature type="transmembrane region" description="Helical" evidence="5">
    <location>
        <begin position="176"/>
        <end position="198"/>
    </location>
</feature>
<feature type="transmembrane region" description="Helical" evidence="5">
    <location>
        <begin position="24"/>
        <end position="42"/>
    </location>
</feature>
<feature type="transmembrane region" description="Helical" evidence="5">
    <location>
        <begin position="81"/>
        <end position="106"/>
    </location>
</feature>
<dbReference type="Pfam" id="PF01758">
    <property type="entry name" value="SBF"/>
    <property type="match status" value="1"/>
</dbReference>
<organism evidence="6 7">
    <name type="scientific">Aliikangiella coralliicola</name>
    <dbReference type="NCBI Taxonomy" id="2592383"/>
    <lineage>
        <taxon>Bacteria</taxon>
        <taxon>Pseudomonadati</taxon>
        <taxon>Pseudomonadota</taxon>
        <taxon>Gammaproteobacteria</taxon>
        <taxon>Oceanospirillales</taxon>
        <taxon>Pleioneaceae</taxon>
        <taxon>Aliikangiella</taxon>
    </lineage>
</organism>
<dbReference type="GO" id="GO:0016020">
    <property type="term" value="C:membrane"/>
    <property type="evidence" value="ECO:0007669"/>
    <property type="project" value="UniProtKB-SubCell"/>
</dbReference>
<feature type="transmembrane region" description="Helical" evidence="5">
    <location>
        <begin position="112"/>
        <end position="134"/>
    </location>
</feature>
<feature type="transmembrane region" description="Helical" evidence="5">
    <location>
        <begin position="235"/>
        <end position="261"/>
    </location>
</feature>
<accession>A0A545UIQ1</accession>
<proteinExistence type="predicted"/>
<feature type="transmembrane region" description="Helical" evidence="5">
    <location>
        <begin position="48"/>
        <end position="69"/>
    </location>
</feature>
<evidence type="ECO:0000256" key="2">
    <source>
        <dbReference type="ARBA" id="ARBA00022692"/>
    </source>
</evidence>
<dbReference type="EMBL" id="VIKS01000001">
    <property type="protein sequence ID" value="TQV89342.1"/>
    <property type="molecule type" value="Genomic_DNA"/>
</dbReference>
<evidence type="ECO:0000256" key="1">
    <source>
        <dbReference type="ARBA" id="ARBA00004141"/>
    </source>
</evidence>